<evidence type="ECO:0000313" key="4">
    <source>
        <dbReference type="EMBL" id="EWS83040.1"/>
    </source>
</evidence>
<organism evidence="4 5">
    <name type="scientific">Brachybacterium phenoliresistens</name>
    <dbReference type="NCBI Taxonomy" id="396014"/>
    <lineage>
        <taxon>Bacteria</taxon>
        <taxon>Bacillati</taxon>
        <taxon>Actinomycetota</taxon>
        <taxon>Actinomycetes</taxon>
        <taxon>Micrococcales</taxon>
        <taxon>Dermabacteraceae</taxon>
        <taxon>Brachybacterium</taxon>
    </lineage>
</organism>
<dbReference type="PRINTS" id="PR00040">
    <property type="entry name" value="HTHMERR"/>
</dbReference>
<dbReference type="PROSITE" id="PS50937">
    <property type="entry name" value="HTH_MERR_2"/>
    <property type="match status" value="1"/>
</dbReference>
<protein>
    <submittedName>
        <fullName evidence="4">MerR family transcriptional regulator</fullName>
    </submittedName>
</protein>
<dbReference type="SMART" id="SM00422">
    <property type="entry name" value="HTH_MERR"/>
    <property type="match status" value="1"/>
</dbReference>
<dbReference type="PANTHER" id="PTHR30204:SF93">
    <property type="entry name" value="HTH MERR-TYPE DOMAIN-CONTAINING PROTEIN"/>
    <property type="match status" value="1"/>
</dbReference>
<dbReference type="STRING" id="396014.BF93_00285"/>
<dbReference type="HOGENOM" id="CLU_060077_4_0_11"/>
<dbReference type="OrthoDB" id="5242095at2"/>
<dbReference type="InterPro" id="IPR047057">
    <property type="entry name" value="MerR_fam"/>
</dbReference>
<gene>
    <name evidence="4" type="ORF">BF93_00285</name>
</gene>
<dbReference type="AlphaFoldDB" id="Z9JXG5"/>
<dbReference type="SUPFAM" id="SSF46955">
    <property type="entry name" value="Putative DNA-binding domain"/>
    <property type="match status" value="1"/>
</dbReference>
<dbReference type="InterPro" id="IPR000551">
    <property type="entry name" value="MerR-type_HTH_dom"/>
</dbReference>
<proteinExistence type="predicted"/>
<dbReference type="GO" id="GO:0003677">
    <property type="term" value="F:DNA binding"/>
    <property type="evidence" value="ECO:0007669"/>
    <property type="project" value="UniProtKB-KW"/>
</dbReference>
<reference evidence="4 5" key="1">
    <citation type="submission" date="2014-02" db="EMBL/GenBank/DDBJ databases">
        <title>Genome sequence of Brachybacterium phenoliresistens strain W13A50.</title>
        <authorList>
            <person name="Wang X."/>
        </authorList>
    </citation>
    <scope>NUCLEOTIDE SEQUENCE [LARGE SCALE GENOMIC DNA]</scope>
    <source>
        <strain evidence="4 5">W13A50</strain>
    </source>
</reference>
<dbReference type="Pfam" id="PF13411">
    <property type="entry name" value="MerR_1"/>
    <property type="match status" value="1"/>
</dbReference>
<comment type="caution">
    <text evidence="4">The sequence shown here is derived from an EMBL/GenBank/DDBJ whole genome shotgun (WGS) entry which is preliminary data.</text>
</comment>
<evidence type="ECO:0000313" key="5">
    <source>
        <dbReference type="Proteomes" id="UP000023067"/>
    </source>
</evidence>
<dbReference type="PATRIC" id="fig|396014.3.peg.54"/>
<dbReference type="PANTHER" id="PTHR30204">
    <property type="entry name" value="REDOX-CYCLING DRUG-SENSING TRANSCRIPTIONAL ACTIVATOR SOXR"/>
    <property type="match status" value="1"/>
</dbReference>
<dbReference type="InterPro" id="IPR009061">
    <property type="entry name" value="DNA-bd_dom_put_sf"/>
</dbReference>
<dbReference type="EMBL" id="JDYK01000001">
    <property type="protein sequence ID" value="EWS83040.1"/>
    <property type="molecule type" value="Genomic_DNA"/>
</dbReference>
<dbReference type="Gene3D" id="1.10.1660.10">
    <property type="match status" value="1"/>
</dbReference>
<accession>Z9JXG5</accession>
<feature type="domain" description="HTH merR-type" evidence="3">
    <location>
        <begin position="1"/>
        <end position="68"/>
    </location>
</feature>
<evidence type="ECO:0000259" key="3">
    <source>
        <dbReference type="PROSITE" id="PS50937"/>
    </source>
</evidence>
<keyword evidence="1" id="KW-0238">DNA-binding</keyword>
<dbReference type="SMR" id="Z9JXG5"/>
<dbReference type="Proteomes" id="UP000023067">
    <property type="component" value="Unassembled WGS sequence"/>
</dbReference>
<name>Z9JXG5_9MICO</name>
<feature type="coiled-coil region" evidence="2">
    <location>
        <begin position="81"/>
        <end position="108"/>
    </location>
</feature>
<dbReference type="PROSITE" id="PS00552">
    <property type="entry name" value="HTH_MERR_1"/>
    <property type="match status" value="1"/>
</dbReference>
<sequence length="119" mass="13313">MLIGEFARAARVSPRSLRHYEQAGLLEPRRTSGGYREYAAEDLAAVARIRVMLAAGLGTRAVRLYLDCVRDGTDAHRLVMCPDLRAELDRIEARLDREQDRIARTRGALRALESPDPAP</sequence>
<dbReference type="RefSeq" id="WP_038369966.1">
    <property type="nucleotide sequence ID" value="NZ_KK069988.1"/>
</dbReference>
<evidence type="ECO:0000256" key="2">
    <source>
        <dbReference type="SAM" id="Coils"/>
    </source>
</evidence>
<dbReference type="GO" id="GO:0003700">
    <property type="term" value="F:DNA-binding transcription factor activity"/>
    <property type="evidence" value="ECO:0007669"/>
    <property type="project" value="InterPro"/>
</dbReference>
<dbReference type="eggNOG" id="COG0789">
    <property type="taxonomic scope" value="Bacteria"/>
</dbReference>
<keyword evidence="5" id="KW-1185">Reference proteome</keyword>
<keyword evidence="2" id="KW-0175">Coiled coil</keyword>
<evidence type="ECO:0000256" key="1">
    <source>
        <dbReference type="ARBA" id="ARBA00023125"/>
    </source>
</evidence>